<dbReference type="InterPro" id="IPR013121">
    <property type="entry name" value="Fe_red_NAD-bd_6"/>
</dbReference>
<evidence type="ECO:0000259" key="2">
    <source>
        <dbReference type="Pfam" id="PF08030"/>
    </source>
</evidence>
<evidence type="ECO:0000256" key="1">
    <source>
        <dbReference type="ARBA" id="ARBA00023002"/>
    </source>
</evidence>
<dbReference type="EMBL" id="JASWJB010000608">
    <property type="protein sequence ID" value="KAK2589597.1"/>
    <property type="molecule type" value="Genomic_DNA"/>
</dbReference>
<evidence type="ECO:0000313" key="4">
    <source>
        <dbReference type="Proteomes" id="UP001251528"/>
    </source>
</evidence>
<dbReference type="AlphaFoldDB" id="A0AAJ0CDD1"/>
<sequence>MLATGFGIAAHLPYLQKLIHNHHSHKSPIRRIHLIWQMKQLGIAAQQLLNEALAEDKLDGDYILRISMYSESEDIYETSFGSRSTVYRGKIPLRTILQTELAERRPKSRTVMSVSANGAFQDELIALMREFPRSNIDLAHTEYQPL</sequence>
<dbReference type="GO" id="GO:0016491">
    <property type="term" value="F:oxidoreductase activity"/>
    <property type="evidence" value="ECO:0007669"/>
    <property type="project" value="UniProtKB-KW"/>
</dbReference>
<comment type="caution">
    <text evidence="3">The sequence shown here is derived from an EMBL/GenBank/DDBJ whole genome shotgun (WGS) entry which is preliminary data.</text>
</comment>
<evidence type="ECO:0000313" key="3">
    <source>
        <dbReference type="EMBL" id="KAK2589597.1"/>
    </source>
</evidence>
<reference evidence="3" key="1">
    <citation type="submission" date="2023-06" db="EMBL/GenBank/DDBJ databases">
        <title>Conoideocrella luteorostrata (Hypocreales: Clavicipitaceae), a potential biocontrol fungus for elongate hemlock scale in United States Christmas tree production areas.</title>
        <authorList>
            <person name="Barrett H."/>
            <person name="Lovett B."/>
            <person name="Macias A.M."/>
            <person name="Stajich J.E."/>
            <person name="Kasson M.T."/>
        </authorList>
    </citation>
    <scope>NUCLEOTIDE SEQUENCE</scope>
    <source>
        <strain evidence="3">ARSEF 14590</strain>
    </source>
</reference>
<feature type="domain" description="Ferric reductase NAD binding" evidence="2">
    <location>
        <begin position="1"/>
        <end position="82"/>
    </location>
</feature>
<proteinExistence type="predicted"/>
<dbReference type="Proteomes" id="UP001251528">
    <property type="component" value="Unassembled WGS sequence"/>
</dbReference>
<name>A0AAJ0CDD1_9HYPO</name>
<organism evidence="3 4">
    <name type="scientific">Conoideocrella luteorostrata</name>
    <dbReference type="NCBI Taxonomy" id="1105319"/>
    <lineage>
        <taxon>Eukaryota</taxon>
        <taxon>Fungi</taxon>
        <taxon>Dikarya</taxon>
        <taxon>Ascomycota</taxon>
        <taxon>Pezizomycotina</taxon>
        <taxon>Sordariomycetes</taxon>
        <taxon>Hypocreomycetidae</taxon>
        <taxon>Hypocreales</taxon>
        <taxon>Clavicipitaceae</taxon>
        <taxon>Conoideocrella</taxon>
    </lineage>
</organism>
<keyword evidence="4" id="KW-1185">Reference proteome</keyword>
<accession>A0AAJ0CDD1</accession>
<dbReference type="Gene3D" id="3.40.50.80">
    <property type="entry name" value="Nucleotide-binding domain of ferredoxin-NADP reductase (FNR) module"/>
    <property type="match status" value="1"/>
</dbReference>
<protein>
    <recommendedName>
        <fullName evidence="2">Ferric reductase NAD binding domain-containing protein</fullName>
    </recommendedName>
</protein>
<keyword evidence="1" id="KW-0560">Oxidoreductase</keyword>
<gene>
    <name evidence="3" type="ORF">QQS21_012728</name>
</gene>
<dbReference type="Pfam" id="PF08030">
    <property type="entry name" value="NAD_binding_6"/>
    <property type="match status" value="1"/>
</dbReference>
<dbReference type="InterPro" id="IPR039261">
    <property type="entry name" value="FNR_nucleotide-bd"/>
</dbReference>